<evidence type="ECO:0000313" key="1">
    <source>
        <dbReference type="EMBL" id="PWA47760.1"/>
    </source>
</evidence>
<protein>
    <submittedName>
        <fullName evidence="1">Uncharacterized protein</fullName>
    </submittedName>
</protein>
<accession>A0A2U1LFI5</accession>
<sequence length="168" mass="19889">MDHERVQEVKKFLYGMTRLDLLTYVVKTLYQKFRGKNIINLEVETHVSPVRNYDKLVADNIRLVQRMGIHKFTKEFVGVEDDAGVGLIVTALDKVLDSKERKKIIKTSLRNVRDNKNNKELEEEDLDYFDKDMNENYLFSIMTLIEERNVDSKNVAARIRSRFRLLLY</sequence>
<proteinExistence type="predicted"/>
<comment type="caution">
    <text evidence="1">The sequence shown here is derived from an EMBL/GenBank/DDBJ whole genome shotgun (WGS) entry which is preliminary data.</text>
</comment>
<evidence type="ECO:0000313" key="2">
    <source>
        <dbReference type="Proteomes" id="UP000245207"/>
    </source>
</evidence>
<keyword evidence="2" id="KW-1185">Reference proteome</keyword>
<dbReference type="AlphaFoldDB" id="A0A2U1LFI5"/>
<name>A0A2U1LFI5_ARTAN</name>
<gene>
    <name evidence="1" type="ORF">CTI12_AA497600</name>
</gene>
<dbReference type="Proteomes" id="UP000245207">
    <property type="component" value="Unassembled WGS sequence"/>
</dbReference>
<organism evidence="1 2">
    <name type="scientific">Artemisia annua</name>
    <name type="common">Sweet wormwood</name>
    <dbReference type="NCBI Taxonomy" id="35608"/>
    <lineage>
        <taxon>Eukaryota</taxon>
        <taxon>Viridiplantae</taxon>
        <taxon>Streptophyta</taxon>
        <taxon>Embryophyta</taxon>
        <taxon>Tracheophyta</taxon>
        <taxon>Spermatophyta</taxon>
        <taxon>Magnoliopsida</taxon>
        <taxon>eudicotyledons</taxon>
        <taxon>Gunneridae</taxon>
        <taxon>Pentapetalae</taxon>
        <taxon>asterids</taxon>
        <taxon>campanulids</taxon>
        <taxon>Asterales</taxon>
        <taxon>Asteraceae</taxon>
        <taxon>Asteroideae</taxon>
        <taxon>Anthemideae</taxon>
        <taxon>Artemisiinae</taxon>
        <taxon>Artemisia</taxon>
    </lineage>
</organism>
<reference evidence="1 2" key="1">
    <citation type="journal article" date="2018" name="Mol. Plant">
        <title>The genome of Artemisia annua provides insight into the evolution of Asteraceae family and artemisinin biosynthesis.</title>
        <authorList>
            <person name="Shen Q."/>
            <person name="Zhang L."/>
            <person name="Liao Z."/>
            <person name="Wang S."/>
            <person name="Yan T."/>
            <person name="Shi P."/>
            <person name="Liu M."/>
            <person name="Fu X."/>
            <person name="Pan Q."/>
            <person name="Wang Y."/>
            <person name="Lv Z."/>
            <person name="Lu X."/>
            <person name="Zhang F."/>
            <person name="Jiang W."/>
            <person name="Ma Y."/>
            <person name="Chen M."/>
            <person name="Hao X."/>
            <person name="Li L."/>
            <person name="Tang Y."/>
            <person name="Lv G."/>
            <person name="Zhou Y."/>
            <person name="Sun X."/>
            <person name="Brodelius P.E."/>
            <person name="Rose J.K.C."/>
            <person name="Tang K."/>
        </authorList>
    </citation>
    <scope>NUCLEOTIDE SEQUENCE [LARGE SCALE GENOMIC DNA]</scope>
    <source>
        <strain evidence="2">cv. Huhao1</strain>
        <tissue evidence="1">Leaf</tissue>
    </source>
</reference>
<dbReference type="EMBL" id="PKPP01009660">
    <property type="protein sequence ID" value="PWA47760.1"/>
    <property type="molecule type" value="Genomic_DNA"/>
</dbReference>